<keyword evidence="3" id="KW-0413">Isomerase</keyword>
<dbReference type="EMBL" id="CP102173">
    <property type="protein sequence ID" value="UUP14497.1"/>
    <property type="molecule type" value="Genomic_DNA"/>
</dbReference>
<evidence type="ECO:0000313" key="3">
    <source>
        <dbReference type="EMBL" id="UUP14497.1"/>
    </source>
</evidence>
<proteinExistence type="predicted"/>
<organism evidence="3 4">
    <name type="scientific">Aeromicrobium wangtongii</name>
    <dbReference type="NCBI Taxonomy" id="2969247"/>
    <lineage>
        <taxon>Bacteria</taxon>
        <taxon>Bacillati</taxon>
        <taxon>Actinomycetota</taxon>
        <taxon>Actinomycetes</taxon>
        <taxon>Propionibacteriales</taxon>
        <taxon>Nocardioidaceae</taxon>
        <taxon>Aeromicrobium</taxon>
    </lineage>
</organism>
<dbReference type="InterPro" id="IPR024344">
    <property type="entry name" value="MDMPI_metal-binding"/>
</dbReference>
<keyword evidence="4" id="KW-1185">Reference proteome</keyword>
<gene>
    <name evidence="3" type="ORF">NQV15_04080</name>
</gene>
<feature type="compositionally biased region" description="Basic and acidic residues" evidence="1">
    <location>
        <begin position="85"/>
        <end position="96"/>
    </location>
</feature>
<sequence length="213" mass="23008">MEPLDRDEFVAACRIAHELASRQEVTATWHLESACAGMTVGGLTHHLLAQIRHVTTLLSRPPAHEAPISLLDHYARAAWVSAEPHDEANTSIRDEGNTAAHTGPDTVLSEIEPLIRQLPAALGATRDPDTVLIPWQGWSLGTDDFLVTRAMELVVHSDDLAASIDAEPVVFPAVVAEHIVQLLAGVALRRRGQSALVRALSRPQRAPATISAF</sequence>
<name>A0ABY5M9K8_9ACTN</name>
<feature type="region of interest" description="Disordered" evidence="1">
    <location>
        <begin position="85"/>
        <end position="104"/>
    </location>
</feature>
<dbReference type="InterPro" id="IPR034660">
    <property type="entry name" value="DinB/YfiT-like"/>
</dbReference>
<dbReference type="Pfam" id="PF11716">
    <property type="entry name" value="MDMPI_N"/>
    <property type="match status" value="1"/>
</dbReference>
<dbReference type="Gene3D" id="1.20.120.450">
    <property type="entry name" value="dinb family like domain"/>
    <property type="match status" value="1"/>
</dbReference>
<dbReference type="SUPFAM" id="SSF109854">
    <property type="entry name" value="DinB/YfiT-like putative metalloenzymes"/>
    <property type="match status" value="1"/>
</dbReference>
<dbReference type="RefSeq" id="WP_232398331.1">
    <property type="nucleotide sequence ID" value="NZ_CP102173.1"/>
</dbReference>
<evidence type="ECO:0000313" key="4">
    <source>
        <dbReference type="Proteomes" id="UP001316184"/>
    </source>
</evidence>
<protein>
    <submittedName>
        <fullName evidence="3">Maleylpyruvate isomerase N-terminal domain-containing protein</fullName>
    </submittedName>
</protein>
<evidence type="ECO:0000259" key="2">
    <source>
        <dbReference type="Pfam" id="PF11716"/>
    </source>
</evidence>
<reference evidence="3 4" key="1">
    <citation type="submission" date="2022-08" db="EMBL/GenBank/DDBJ databases">
        <title>novel species in genus Aeromicrobium.</title>
        <authorList>
            <person name="Ye L."/>
        </authorList>
    </citation>
    <scope>NUCLEOTIDE SEQUENCE [LARGE SCALE GENOMIC DNA]</scope>
    <source>
        <strain evidence="4">zg-Y1379</strain>
    </source>
</reference>
<evidence type="ECO:0000256" key="1">
    <source>
        <dbReference type="SAM" id="MobiDB-lite"/>
    </source>
</evidence>
<dbReference type="Proteomes" id="UP001316184">
    <property type="component" value="Chromosome"/>
</dbReference>
<feature type="domain" description="Mycothiol-dependent maleylpyruvate isomerase metal-binding" evidence="2">
    <location>
        <begin position="26"/>
        <end position="161"/>
    </location>
</feature>
<accession>A0ABY5M9K8</accession>
<dbReference type="GO" id="GO:0016853">
    <property type="term" value="F:isomerase activity"/>
    <property type="evidence" value="ECO:0007669"/>
    <property type="project" value="UniProtKB-KW"/>
</dbReference>